<dbReference type="Pfam" id="PF24530">
    <property type="entry name" value="DUF7597"/>
    <property type="match status" value="1"/>
</dbReference>
<protein>
    <recommendedName>
        <fullName evidence="2">DUF7597 domain-containing protein</fullName>
    </recommendedName>
</protein>
<dbReference type="InterPro" id="IPR056018">
    <property type="entry name" value="DUF7597"/>
</dbReference>
<gene>
    <name evidence="3" type="ORF">SEVIR_7G056500v2</name>
</gene>
<organism evidence="3 4">
    <name type="scientific">Setaria viridis</name>
    <name type="common">Green bristlegrass</name>
    <name type="synonym">Setaria italica subsp. viridis</name>
    <dbReference type="NCBI Taxonomy" id="4556"/>
    <lineage>
        <taxon>Eukaryota</taxon>
        <taxon>Viridiplantae</taxon>
        <taxon>Streptophyta</taxon>
        <taxon>Embryophyta</taxon>
        <taxon>Tracheophyta</taxon>
        <taxon>Spermatophyta</taxon>
        <taxon>Magnoliopsida</taxon>
        <taxon>Liliopsida</taxon>
        <taxon>Poales</taxon>
        <taxon>Poaceae</taxon>
        <taxon>PACMAD clade</taxon>
        <taxon>Panicoideae</taxon>
        <taxon>Panicodae</taxon>
        <taxon>Paniceae</taxon>
        <taxon>Cenchrinae</taxon>
        <taxon>Setaria</taxon>
    </lineage>
</organism>
<reference evidence="3" key="1">
    <citation type="submission" date="2019-03" db="EMBL/GenBank/DDBJ databases">
        <title>WGS assembly of Setaria viridis.</title>
        <authorList>
            <person name="Huang P."/>
            <person name="Jenkins J."/>
            <person name="Grimwood J."/>
            <person name="Barry K."/>
            <person name="Healey A."/>
            <person name="Mamidi S."/>
            <person name="Sreedasyam A."/>
            <person name="Shu S."/>
            <person name="Feldman M."/>
            <person name="Wu J."/>
            <person name="Yu Y."/>
            <person name="Chen C."/>
            <person name="Johnson J."/>
            <person name="Rokhsar D."/>
            <person name="Baxter I."/>
            <person name="Schmutz J."/>
            <person name="Brutnell T."/>
            <person name="Kellogg E."/>
        </authorList>
    </citation>
    <scope>NUCLEOTIDE SEQUENCE [LARGE SCALE GENOMIC DNA]</scope>
</reference>
<feature type="region of interest" description="Disordered" evidence="1">
    <location>
        <begin position="377"/>
        <end position="418"/>
    </location>
</feature>
<keyword evidence="4" id="KW-1185">Reference proteome</keyword>
<evidence type="ECO:0000259" key="2">
    <source>
        <dbReference type="Pfam" id="PF24530"/>
    </source>
</evidence>
<proteinExistence type="predicted"/>
<feature type="domain" description="DUF7597" evidence="2">
    <location>
        <begin position="449"/>
        <end position="568"/>
    </location>
</feature>
<dbReference type="Proteomes" id="UP000298652">
    <property type="component" value="Chromosome 7"/>
</dbReference>
<feature type="compositionally biased region" description="Basic and acidic residues" evidence="1">
    <location>
        <begin position="781"/>
        <end position="792"/>
    </location>
</feature>
<feature type="compositionally biased region" description="Low complexity" evidence="1">
    <location>
        <begin position="398"/>
        <end position="413"/>
    </location>
</feature>
<evidence type="ECO:0000313" key="4">
    <source>
        <dbReference type="Proteomes" id="UP000298652"/>
    </source>
</evidence>
<dbReference type="PANTHER" id="PTHR33075">
    <property type="entry name" value="OS02G0499800 PROTEIN"/>
    <property type="match status" value="1"/>
</dbReference>
<accession>A0A4U6TP61</accession>
<dbReference type="EMBL" id="CM016558">
    <property type="protein sequence ID" value="TKW03672.1"/>
    <property type="molecule type" value="Genomic_DNA"/>
</dbReference>
<feature type="region of interest" description="Disordered" evidence="1">
    <location>
        <begin position="760"/>
        <end position="799"/>
    </location>
</feature>
<evidence type="ECO:0000313" key="3">
    <source>
        <dbReference type="EMBL" id="TKW03672.1"/>
    </source>
</evidence>
<dbReference type="Gramene" id="TKW03672">
    <property type="protein sequence ID" value="TKW03672"/>
    <property type="gene ID" value="SEVIR_7G056500v2"/>
</dbReference>
<name>A0A4U6TP61_SETVI</name>
<sequence>MDFSSVDLRPGLQFSSKVRSLLGSQVSVTSSSGSFFWLLATFTRSKIKLTEENVSFLLQSVLGGSSSLFEVSELEDWIYKFCVSSKDVGLLVYQLGVYQCGIFKVAFHLCNDRGISFARNVLSTAQGSSSEWTTVAPKKSRFPGFPPLSGSNSIPISSSSMAAGSSRFTQRRHQSVFTRLEPSWIRDQQRSVKNTVFSNRLTKNTVVSNPVNSGLDLGLNLGASMPTSSQRSGGPSFLPHPQATSCPLPSLVGRMSCSRCFSNQHSRALCHRSVRCSLCFRLGHVAHSCRYPPRFLGLSGAMAFSSQVLSTDWDKVNPHRWFHSSSTMTSGPSTGKGPVVGSFQQLGKSLLGASGFNQDETIFWQLSPPSVLSGAVAPTSMLRSPSSHLPSASPPQEPGSSSDPHHPSVSPLPGCSKLSGISLPSSDPALCQEELLKHPPLPLMAYRFVDPTPFLPRGCQRQLVGFRKPMSRVILGGPRRNQSDVAIATIEPLPQQQVSFQSIREMLDDFLRNRCRMGVHSIQPCPYGQAYVRFHFVHEKDFLIGGGPHEYGHYRISFSDHNKGWNNRLITMNCEVWIMILGFNIDYWTKADLEKAVAEFGRLLVWEEDPNNLARIVAKIRVVDLSEIPWFLVCSEGEDFEGNSWTAQCEILQYRMLGGGPADEGQPPDDVEPTLFDFFVSPNTTQSASPATPVQGLIKKVASSAGPWSKSLLQQANIMAKLTQDEAGTNLSDEDLRRIIRNLGESFCRIEPSKLSVAGLNKKKKTIAPPGGRKALKKKSDKSAEDDGATKDQKKKPKK</sequence>
<dbReference type="AlphaFoldDB" id="A0A4U6TP61"/>
<dbReference type="OMA" id="GHIEANC"/>
<evidence type="ECO:0000256" key="1">
    <source>
        <dbReference type="SAM" id="MobiDB-lite"/>
    </source>
</evidence>
<dbReference type="PANTHER" id="PTHR33075:SF7">
    <property type="entry name" value="OS02G0303350 PROTEIN"/>
    <property type="match status" value="1"/>
</dbReference>